<dbReference type="Proteomes" id="UP001592528">
    <property type="component" value="Unassembled WGS sequence"/>
</dbReference>
<evidence type="ECO:0000256" key="2">
    <source>
        <dbReference type="ARBA" id="ARBA00023027"/>
    </source>
</evidence>
<dbReference type="PANTHER" id="PTHR10996">
    <property type="entry name" value="2-HYDROXYACID DEHYDROGENASE-RELATED"/>
    <property type="match status" value="1"/>
</dbReference>
<organism evidence="4 5">
    <name type="scientific">Streptacidiphilus cavernicola</name>
    <dbReference type="NCBI Taxonomy" id="3342716"/>
    <lineage>
        <taxon>Bacteria</taxon>
        <taxon>Bacillati</taxon>
        <taxon>Actinomycetota</taxon>
        <taxon>Actinomycetes</taxon>
        <taxon>Kitasatosporales</taxon>
        <taxon>Streptomycetaceae</taxon>
        <taxon>Streptacidiphilus</taxon>
    </lineage>
</organism>
<dbReference type="InterPro" id="IPR006140">
    <property type="entry name" value="D-isomer_DH_NAD-bd"/>
</dbReference>
<comment type="caution">
    <text evidence="4">The sequence shown here is derived from an EMBL/GenBank/DDBJ whole genome shotgun (WGS) entry which is preliminary data.</text>
</comment>
<keyword evidence="5" id="KW-1185">Reference proteome</keyword>
<keyword evidence="2" id="KW-0520">NAD</keyword>
<evidence type="ECO:0000259" key="3">
    <source>
        <dbReference type="Pfam" id="PF02826"/>
    </source>
</evidence>
<evidence type="ECO:0000256" key="1">
    <source>
        <dbReference type="ARBA" id="ARBA00023002"/>
    </source>
</evidence>
<keyword evidence="1" id="KW-0560">Oxidoreductase</keyword>
<evidence type="ECO:0000313" key="4">
    <source>
        <dbReference type="EMBL" id="MFC1402318.1"/>
    </source>
</evidence>
<dbReference type="SUPFAM" id="SSF52283">
    <property type="entry name" value="Formate/glycerate dehydrogenase catalytic domain-like"/>
    <property type="match status" value="1"/>
</dbReference>
<dbReference type="Gene3D" id="3.40.50.720">
    <property type="entry name" value="NAD(P)-binding Rossmann-like Domain"/>
    <property type="match status" value="2"/>
</dbReference>
<dbReference type="SUPFAM" id="SSF51735">
    <property type="entry name" value="NAD(P)-binding Rossmann-fold domains"/>
    <property type="match status" value="1"/>
</dbReference>
<dbReference type="Pfam" id="PF02826">
    <property type="entry name" value="2-Hacid_dh_C"/>
    <property type="match status" value="1"/>
</dbReference>
<dbReference type="InterPro" id="IPR050223">
    <property type="entry name" value="D-isomer_2-hydroxyacid_DH"/>
</dbReference>
<accession>A0ABV6ULL2</accession>
<feature type="domain" description="D-isomer specific 2-hydroxyacid dehydrogenase NAD-binding" evidence="3">
    <location>
        <begin position="122"/>
        <end position="299"/>
    </location>
</feature>
<gene>
    <name evidence="4" type="ORF">ACEZDJ_13585</name>
</gene>
<dbReference type="RefSeq" id="WP_030258905.1">
    <property type="nucleotide sequence ID" value="NZ_JBHEZZ010000006.1"/>
</dbReference>
<proteinExistence type="predicted"/>
<dbReference type="InterPro" id="IPR036291">
    <property type="entry name" value="NAD(P)-bd_dom_sf"/>
</dbReference>
<name>A0ABV6ULL2_9ACTN</name>
<dbReference type="PANTHER" id="PTHR10996:SF178">
    <property type="entry name" value="2-HYDROXYACID DEHYDROGENASE YGL185C-RELATED"/>
    <property type="match status" value="1"/>
</dbReference>
<sequence length="347" mass="36893">MPSSDAAKPVVILQASPHPVSRIFTPEALHALHERYTVVDLEGAGPGSAGEVLDRALPEAFAVVGQPDLPAERLARAPKLRAVLNIEGNFYPNVDYQACFDRGIHVLGCGPAYAQAVAEHALGLALDLARGISREDRAFREGRENYVASGNADAVLLRNADVGFLGFGNLGRALRTVLTGFAPTIRVYDPWLPAAVLREHGVLPTGLAETVARSTFLFVLATVTEESRHLLDAELLATVPQGARLVLVSRAPVVDYDALLAGVAAGRFLAGIDVWPEEPVPADHSVRALEGTVLSAHRAGGIPAAFLSIGDMVLDDLDLIARGLPPVRMQAAARELVGRYRNRPVTG</sequence>
<protein>
    <submittedName>
        <fullName evidence="4">NAD(P)-dependent oxidoreductase</fullName>
    </submittedName>
</protein>
<reference evidence="4 5" key="1">
    <citation type="submission" date="2024-09" db="EMBL/GenBank/DDBJ databases">
        <authorList>
            <person name="Lee S.D."/>
        </authorList>
    </citation>
    <scope>NUCLEOTIDE SEQUENCE [LARGE SCALE GENOMIC DNA]</scope>
    <source>
        <strain evidence="4 5">N1-5</strain>
    </source>
</reference>
<dbReference type="EMBL" id="JBHEZZ010000006">
    <property type="protein sequence ID" value="MFC1402318.1"/>
    <property type="molecule type" value="Genomic_DNA"/>
</dbReference>
<evidence type="ECO:0000313" key="5">
    <source>
        <dbReference type="Proteomes" id="UP001592528"/>
    </source>
</evidence>